<dbReference type="PANTHER" id="PTHR30035:SF3">
    <property type="entry name" value="INTERMEMBRANE PHOSPHOLIPID TRANSPORT SYSTEM LIPOPROTEIN MLAA"/>
    <property type="match status" value="1"/>
</dbReference>
<dbReference type="InterPro" id="IPR007428">
    <property type="entry name" value="MlaA"/>
</dbReference>
<organism evidence="4 5">
    <name type="scientific">Desulfovibrio piger</name>
    <dbReference type="NCBI Taxonomy" id="901"/>
    <lineage>
        <taxon>Bacteria</taxon>
        <taxon>Pseudomonadati</taxon>
        <taxon>Thermodesulfobacteriota</taxon>
        <taxon>Desulfovibrionia</taxon>
        <taxon>Desulfovibrionales</taxon>
        <taxon>Desulfovibrionaceae</taxon>
        <taxon>Desulfovibrio</taxon>
    </lineage>
</organism>
<dbReference type="Pfam" id="PF04333">
    <property type="entry name" value="MlaA"/>
    <property type="match status" value="1"/>
</dbReference>
<dbReference type="KEGG" id="dpg:DESPIGER_1219"/>
<keyword evidence="2 3" id="KW-0732">Signal</keyword>
<dbReference type="EMBL" id="LT630450">
    <property type="protein sequence ID" value="SFV73070.1"/>
    <property type="molecule type" value="Genomic_DNA"/>
</dbReference>
<evidence type="ECO:0000313" key="5">
    <source>
        <dbReference type="Proteomes" id="UP000186323"/>
    </source>
</evidence>
<keyword evidence="5" id="KW-1185">Reference proteome</keyword>
<accession>A0A1K1LHX2</accession>
<feature type="signal peptide" evidence="3">
    <location>
        <begin position="1"/>
        <end position="22"/>
    </location>
</feature>
<gene>
    <name evidence="4" type="ORF">DESPIGER_1219</name>
</gene>
<feature type="chain" id="PRO_5012701573" evidence="3">
    <location>
        <begin position="23"/>
        <end position="277"/>
    </location>
</feature>
<dbReference type="AlphaFoldDB" id="A0A1K1LHX2"/>
<dbReference type="PANTHER" id="PTHR30035">
    <property type="entry name" value="LIPOPROTEIN VACJ-RELATED"/>
    <property type="match status" value="1"/>
</dbReference>
<protein>
    <submittedName>
        <fullName evidence="4">VacJ family lipoprotein</fullName>
    </submittedName>
</protein>
<proteinExistence type="inferred from homology"/>
<sequence>MRPHILVPLLLLTLLCAVPAGAAPAAPATEHAPSSLYDSSSPTMPAGAISVHPYAHEQMADGDSLDDYDSEPLTSIADPLEPWNRFWFAFNDIFFLHVAKPVYNFYETIVPQPIRGGVKNFYANILMPRRMINSLLQFRIKEAFVEFGRFCMNTTVGLGGFADVASTKKILVDIDPGGEDFGQTLGRWGIGHGFYIVWPFLGPSSVRETIGFAGDCATDVFFFVHPWELATASELYLRFNALDDLLPTYESLSGIAVDPYIAVREAYIQYREARVKR</sequence>
<dbReference type="PRINTS" id="PR01805">
    <property type="entry name" value="VACJLIPOPROT"/>
</dbReference>
<evidence type="ECO:0000256" key="1">
    <source>
        <dbReference type="ARBA" id="ARBA00010634"/>
    </source>
</evidence>
<comment type="similarity">
    <text evidence="1">Belongs to the MlaA family.</text>
</comment>
<name>A0A1K1LHX2_9BACT</name>
<evidence type="ECO:0000313" key="4">
    <source>
        <dbReference type="EMBL" id="SFV73070.1"/>
    </source>
</evidence>
<dbReference type="OrthoDB" id="9785326at2"/>
<reference evidence="5" key="1">
    <citation type="submission" date="2016-10" db="EMBL/GenBank/DDBJ databases">
        <authorList>
            <person name="Wegmann U."/>
        </authorList>
    </citation>
    <scope>NUCLEOTIDE SEQUENCE [LARGE SCALE GENOMIC DNA]</scope>
</reference>
<evidence type="ECO:0000256" key="3">
    <source>
        <dbReference type="SAM" id="SignalP"/>
    </source>
</evidence>
<dbReference type="RefSeq" id="WP_072334343.1">
    <property type="nucleotide sequence ID" value="NZ_CALUWT010000006.1"/>
</dbReference>
<keyword evidence="4" id="KW-0449">Lipoprotein</keyword>
<dbReference type="GO" id="GO:0016020">
    <property type="term" value="C:membrane"/>
    <property type="evidence" value="ECO:0007669"/>
    <property type="project" value="InterPro"/>
</dbReference>
<dbReference type="GO" id="GO:0120010">
    <property type="term" value="P:intermembrane phospholipid transfer"/>
    <property type="evidence" value="ECO:0007669"/>
    <property type="project" value="TreeGrafter"/>
</dbReference>
<dbReference type="Proteomes" id="UP000186323">
    <property type="component" value="Chromosome I"/>
</dbReference>
<evidence type="ECO:0000256" key="2">
    <source>
        <dbReference type="ARBA" id="ARBA00022729"/>
    </source>
</evidence>